<keyword evidence="1" id="KW-0012">Acyltransferase</keyword>
<gene>
    <name evidence="1" type="ORF">BN7_6718</name>
</gene>
<dbReference type="InParanoid" id="K0KYF2"/>
<dbReference type="eggNOG" id="ENOG502QTAU">
    <property type="taxonomic scope" value="Eukaryota"/>
</dbReference>
<dbReference type="Proteomes" id="UP000009328">
    <property type="component" value="Unassembled WGS sequence"/>
</dbReference>
<dbReference type="Pfam" id="PF07247">
    <property type="entry name" value="AATase"/>
    <property type="match status" value="1"/>
</dbReference>
<dbReference type="AlphaFoldDB" id="K0KYF2"/>
<dbReference type="PANTHER" id="PTHR28037">
    <property type="entry name" value="ALCOHOL O-ACETYLTRANSFERASE 1-RELATED"/>
    <property type="match status" value="1"/>
</dbReference>
<comment type="caution">
    <text evidence="1">The sequence shown here is derived from an EMBL/GenBank/DDBJ whole genome shotgun (WGS) entry which is preliminary data.</text>
</comment>
<sequence>MYKSFFVMCKYNEKIDDFKILFHSLRLLILKFPILASTIITQNVPINIKPRPYDYIQIIDEIKFNDLVWDLRPEYSNLLQEDLLNKLNDLIIPYEDNKLVWRLGILDDYTLIFITNHVLHDGISGKNIFNELSLIFNQLDLDSLSDDDDIVFNYSQDHLNLGELPKPITDLMNHIPSIKSLPRYIYNSLIEPKLFCSSTLIQGHLKNIHYRVNINPMELLKIKSLLSKNSFNNVKLTLTPFIQSIWNYTLYQDEYYKSSKSLLGIAVDSRQFINKDEQDLYKFGLNVSGFSKISKPMKLITWNKINQINQDLKISLKLKKPLYSMGILGWDKMIKNKHLDVDLPKIMNKRTGSTFSNIGIILNNSESNDKFQIIDAMFTQHFNVHFYDFSITAISTMTGGLNIIITSPESIGIENLERICKKFHENLVLCDIK</sequence>
<keyword evidence="1" id="KW-0808">Transferase</keyword>
<organism evidence="1 2">
    <name type="scientific">Wickerhamomyces ciferrii (strain ATCC 14091 / BCRC 22168 / CBS 111 / JCM 3599 / NBRC 0793 / NRRL Y-1031 F-60-10)</name>
    <name type="common">Yeast</name>
    <name type="synonym">Pichia ciferrii</name>
    <dbReference type="NCBI Taxonomy" id="1206466"/>
    <lineage>
        <taxon>Eukaryota</taxon>
        <taxon>Fungi</taxon>
        <taxon>Dikarya</taxon>
        <taxon>Ascomycota</taxon>
        <taxon>Saccharomycotina</taxon>
        <taxon>Saccharomycetes</taxon>
        <taxon>Phaffomycetales</taxon>
        <taxon>Wickerhamomycetaceae</taxon>
        <taxon>Wickerhamomyces</taxon>
    </lineage>
</organism>
<proteinExistence type="predicted"/>
<reference evidence="1 2" key="1">
    <citation type="journal article" date="2012" name="Eukaryot. Cell">
        <title>Draft genome sequence of Wickerhamomyces ciferrii NRRL Y-1031 F-60-10.</title>
        <authorList>
            <person name="Schneider J."/>
            <person name="Andrea H."/>
            <person name="Blom J."/>
            <person name="Jaenicke S."/>
            <person name="Ruckert C."/>
            <person name="Schorsch C."/>
            <person name="Szczepanowski R."/>
            <person name="Farwick M."/>
            <person name="Goesmann A."/>
            <person name="Puhler A."/>
            <person name="Schaffer S."/>
            <person name="Tauch A."/>
            <person name="Kohler T."/>
            <person name="Brinkrolf K."/>
        </authorList>
    </citation>
    <scope>NUCLEOTIDE SEQUENCE [LARGE SCALE GENOMIC DNA]</scope>
    <source>
        <strain evidence="2">ATCC 14091 / BCRC 22168 / CBS 111 / JCM 3599 / NBRC 0793 / NRRL Y-1031 F-60-10</strain>
    </source>
</reference>
<evidence type="ECO:0000313" key="1">
    <source>
        <dbReference type="EMBL" id="CCH47107.1"/>
    </source>
</evidence>
<dbReference type="EC" id="2.3.1.84" evidence="1"/>
<dbReference type="InterPro" id="IPR052058">
    <property type="entry name" value="Alcohol_O-acetyltransferase"/>
</dbReference>
<accession>K0KYF2</accession>
<name>K0KYF2_WICCF</name>
<keyword evidence="2" id="KW-1185">Reference proteome</keyword>
<evidence type="ECO:0000313" key="2">
    <source>
        <dbReference type="Proteomes" id="UP000009328"/>
    </source>
</evidence>
<dbReference type="PANTHER" id="PTHR28037:SF1">
    <property type="entry name" value="ALCOHOL O-ACETYLTRANSFERASE 1-RELATED"/>
    <property type="match status" value="1"/>
</dbReference>
<protein>
    <submittedName>
        <fullName evidence="1">Alcohol O-acetyltransferase 1</fullName>
        <ecNumber evidence="1">2.3.1.84</ecNumber>
    </submittedName>
</protein>
<dbReference type="HOGENOM" id="CLU_043707_0_0_1"/>
<dbReference type="GO" id="GO:0008080">
    <property type="term" value="F:N-acetyltransferase activity"/>
    <property type="evidence" value="ECO:0007669"/>
    <property type="project" value="TreeGrafter"/>
</dbReference>
<dbReference type="EMBL" id="CAIF01000325">
    <property type="protein sequence ID" value="CCH47107.1"/>
    <property type="molecule type" value="Genomic_DNA"/>
</dbReference>
<dbReference type="STRING" id="1206466.K0KYF2"/>
<dbReference type="GO" id="GO:0004026">
    <property type="term" value="F:alcohol O-acetyltransferase activity"/>
    <property type="evidence" value="ECO:0007669"/>
    <property type="project" value="UniProtKB-EC"/>
</dbReference>
<dbReference type="InterPro" id="IPR010828">
    <property type="entry name" value="Atf2/Sli1-like"/>
</dbReference>